<evidence type="ECO:0000256" key="6">
    <source>
        <dbReference type="HAMAP-Rule" id="MF_00267"/>
    </source>
</evidence>
<keyword evidence="10" id="KW-1185">Reference proteome</keyword>
<name>A0A263BVW8_9BACI</name>
<evidence type="ECO:0000259" key="7">
    <source>
        <dbReference type="Pfam" id="PF03775"/>
    </source>
</evidence>
<evidence type="ECO:0000256" key="1">
    <source>
        <dbReference type="ARBA" id="ARBA00006291"/>
    </source>
</evidence>
<comment type="function">
    <text evidence="6">Cell division inhibitor that blocks the formation of polar Z ring septums. Rapidly oscillates between the poles of the cell to destabilize FtsZ filaments that have formed before they mature into polar Z rings. Prevents FtsZ polymerization.</text>
</comment>
<dbReference type="PANTHER" id="PTHR34108">
    <property type="entry name" value="SEPTUM SITE-DETERMINING PROTEIN MINC"/>
    <property type="match status" value="1"/>
</dbReference>
<dbReference type="Pfam" id="PF22642">
    <property type="entry name" value="MinC_N_1"/>
    <property type="match status" value="1"/>
</dbReference>
<evidence type="ECO:0000256" key="4">
    <source>
        <dbReference type="ARBA" id="ARBA00023306"/>
    </source>
</evidence>
<keyword evidence="2 6" id="KW-0132">Cell division</keyword>
<evidence type="ECO:0000256" key="3">
    <source>
        <dbReference type="ARBA" id="ARBA00023210"/>
    </source>
</evidence>
<dbReference type="RefSeq" id="WP_094923063.1">
    <property type="nucleotide sequence ID" value="NZ_NPIA01000002.1"/>
</dbReference>
<evidence type="ECO:0000256" key="5">
    <source>
        <dbReference type="ARBA" id="ARBA00046874"/>
    </source>
</evidence>
<sequence length="222" mass="24774">MVQQLNNVTIKGTKDGLIFHLSDSCAFRDIIEELEEKLSITPHQYSEDKLVSIKVRLGNRYLTSDQQEMLRNTIRNKKNLVISDIESNVMSKEEAEQLIKNNRIESFTQIVRSGQELTVQGDLLLIGDVNPGGVVSATGNIYVMGALKGTAHAGNNGNEEAVIVASKMAPQQLRIGNIVNRSPEQQDDKHDMECAYIEKEDKSIIIDKLQVLTKRNLSLAKL</sequence>
<comment type="caution">
    <text evidence="9">The sequence shown here is derived from an EMBL/GenBank/DDBJ whole genome shotgun (WGS) entry which is preliminary data.</text>
</comment>
<dbReference type="SUPFAM" id="SSF63848">
    <property type="entry name" value="Cell-division inhibitor MinC, C-terminal domain"/>
    <property type="match status" value="1"/>
</dbReference>
<dbReference type="NCBIfam" id="TIGR01222">
    <property type="entry name" value="minC"/>
    <property type="match status" value="1"/>
</dbReference>
<dbReference type="GO" id="GO:0000917">
    <property type="term" value="P:division septum assembly"/>
    <property type="evidence" value="ECO:0007669"/>
    <property type="project" value="UniProtKB-KW"/>
</dbReference>
<evidence type="ECO:0000259" key="8">
    <source>
        <dbReference type="Pfam" id="PF22642"/>
    </source>
</evidence>
<comment type="similarity">
    <text evidence="1 6">Belongs to the MinC family.</text>
</comment>
<organism evidence="9 10">
    <name type="scientific">Lottiidibacillus patelloidae</name>
    <dbReference type="NCBI Taxonomy" id="2670334"/>
    <lineage>
        <taxon>Bacteria</taxon>
        <taxon>Bacillati</taxon>
        <taxon>Bacillota</taxon>
        <taxon>Bacilli</taxon>
        <taxon>Bacillales</taxon>
        <taxon>Bacillaceae</taxon>
        <taxon>Lottiidibacillus</taxon>
    </lineage>
</organism>
<evidence type="ECO:0000313" key="9">
    <source>
        <dbReference type="EMBL" id="OZM57855.1"/>
    </source>
</evidence>
<dbReference type="GO" id="GO:1901891">
    <property type="term" value="P:regulation of cell septum assembly"/>
    <property type="evidence" value="ECO:0007669"/>
    <property type="project" value="InterPro"/>
</dbReference>
<dbReference type="InterPro" id="IPR013033">
    <property type="entry name" value="MinC"/>
</dbReference>
<dbReference type="Proteomes" id="UP000217083">
    <property type="component" value="Unassembled WGS sequence"/>
</dbReference>
<dbReference type="GO" id="GO:0000902">
    <property type="term" value="P:cell morphogenesis"/>
    <property type="evidence" value="ECO:0007669"/>
    <property type="project" value="InterPro"/>
</dbReference>
<gene>
    <name evidence="6" type="primary">minC</name>
    <name evidence="9" type="ORF">CIB95_05725</name>
</gene>
<dbReference type="EMBL" id="NPIA01000002">
    <property type="protein sequence ID" value="OZM57855.1"/>
    <property type="molecule type" value="Genomic_DNA"/>
</dbReference>
<reference evidence="10" key="1">
    <citation type="submission" date="2017-08" db="EMBL/GenBank/DDBJ databases">
        <authorList>
            <person name="Huang Z."/>
        </authorList>
    </citation>
    <scope>NUCLEOTIDE SEQUENCE [LARGE SCALE GENOMIC DNA]</scope>
    <source>
        <strain evidence="10">SA5d-4</strain>
    </source>
</reference>
<dbReference type="Gene3D" id="3.30.160.540">
    <property type="match status" value="1"/>
</dbReference>
<dbReference type="Pfam" id="PF03775">
    <property type="entry name" value="MinC_C"/>
    <property type="match status" value="1"/>
</dbReference>
<dbReference type="InterPro" id="IPR016098">
    <property type="entry name" value="CAP/MinC_C"/>
</dbReference>
<feature type="domain" description="Septum site-determining protein MinC N-terminal" evidence="8">
    <location>
        <begin position="8"/>
        <end position="85"/>
    </location>
</feature>
<comment type="subunit">
    <text evidence="5 6">Interacts with MinD and FtsZ.</text>
</comment>
<proteinExistence type="inferred from homology"/>
<dbReference type="Gene3D" id="2.160.20.70">
    <property type="match status" value="1"/>
</dbReference>
<dbReference type="InterPro" id="IPR036145">
    <property type="entry name" value="MinC_C_sf"/>
</dbReference>
<dbReference type="InterPro" id="IPR055219">
    <property type="entry name" value="MinC_N_1"/>
</dbReference>
<keyword evidence="4 6" id="KW-0131">Cell cycle</keyword>
<dbReference type="AlphaFoldDB" id="A0A263BVW8"/>
<protein>
    <recommendedName>
        <fullName evidence="6">Probable septum site-determining protein MinC</fullName>
    </recommendedName>
</protein>
<accession>A0A263BVW8</accession>
<evidence type="ECO:0000256" key="2">
    <source>
        <dbReference type="ARBA" id="ARBA00022618"/>
    </source>
</evidence>
<dbReference type="PANTHER" id="PTHR34108:SF1">
    <property type="entry name" value="SEPTUM SITE-DETERMINING PROTEIN MINC"/>
    <property type="match status" value="1"/>
</dbReference>
<keyword evidence="3 6" id="KW-0717">Septation</keyword>
<reference evidence="9 10" key="2">
    <citation type="submission" date="2017-09" db="EMBL/GenBank/DDBJ databases">
        <title>Bacillus patelloidae sp. nov., isolated from the intestinal tract of a marine limpet.</title>
        <authorList>
            <person name="Liu R."/>
            <person name="Dong C."/>
            <person name="Shao Z."/>
        </authorList>
    </citation>
    <scope>NUCLEOTIDE SEQUENCE [LARGE SCALE GENOMIC DNA]</scope>
    <source>
        <strain evidence="9 10">SA5d-4</strain>
    </source>
</reference>
<evidence type="ECO:0000313" key="10">
    <source>
        <dbReference type="Proteomes" id="UP000217083"/>
    </source>
</evidence>
<dbReference type="HAMAP" id="MF_00267">
    <property type="entry name" value="MinC"/>
    <property type="match status" value="1"/>
</dbReference>
<dbReference type="InterPro" id="IPR005526">
    <property type="entry name" value="Septum_form_inhib_MinC_C"/>
</dbReference>
<feature type="domain" description="Septum formation inhibitor MinC C-terminal" evidence="7">
    <location>
        <begin position="108"/>
        <end position="206"/>
    </location>
</feature>